<gene>
    <name evidence="2" type="ORF">BOX15_Mlig009969g2</name>
</gene>
<feature type="compositionally biased region" description="Low complexity" evidence="1">
    <location>
        <begin position="179"/>
        <end position="208"/>
    </location>
</feature>
<name>A0A267ET84_9PLAT</name>
<accession>A0A267ET84</accession>
<reference evidence="2 3" key="1">
    <citation type="submission" date="2017-06" db="EMBL/GenBank/DDBJ databases">
        <title>A platform for efficient transgenesis in Macrostomum lignano, a flatworm model organism for stem cell research.</title>
        <authorList>
            <person name="Berezikov E."/>
        </authorList>
    </citation>
    <scope>NUCLEOTIDE SEQUENCE [LARGE SCALE GENOMIC DNA]</scope>
    <source>
        <strain evidence="2">DV1</strain>
        <tissue evidence="2">Whole organism</tissue>
    </source>
</reference>
<proteinExistence type="predicted"/>
<evidence type="ECO:0000256" key="1">
    <source>
        <dbReference type="SAM" id="MobiDB-lite"/>
    </source>
</evidence>
<feature type="region of interest" description="Disordered" evidence="1">
    <location>
        <begin position="26"/>
        <end position="94"/>
    </location>
</feature>
<evidence type="ECO:0000313" key="2">
    <source>
        <dbReference type="EMBL" id="PAA64765.1"/>
    </source>
</evidence>
<dbReference type="EMBL" id="NIVC01001717">
    <property type="protein sequence ID" value="PAA64765.1"/>
    <property type="molecule type" value="Genomic_DNA"/>
</dbReference>
<sequence length="223" mass="23897">QSHTNLTPHTSYPTLIPNLIPTLIPHLTPHTNPTPLPAVPAARRPVAPADGADDPRSRIRDARPAELAVPLHRRAAAAEEPAPTLGQPPDLAQSPFYAELGAGCETSATPAGGKLFEALAARRLDPAAFATEDDRRLRFAPQKRPPAGSSNGQRKQQQQQKQQKRRRSRRRQKRRQADGEATASTASSSESAASSGSEAGDGSDRGSSFESVRLPAAYRQSQL</sequence>
<dbReference type="AlphaFoldDB" id="A0A267ET84"/>
<evidence type="ECO:0000313" key="3">
    <source>
        <dbReference type="Proteomes" id="UP000215902"/>
    </source>
</evidence>
<organism evidence="2 3">
    <name type="scientific">Macrostomum lignano</name>
    <dbReference type="NCBI Taxonomy" id="282301"/>
    <lineage>
        <taxon>Eukaryota</taxon>
        <taxon>Metazoa</taxon>
        <taxon>Spiralia</taxon>
        <taxon>Lophotrochozoa</taxon>
        <taxon>Platyhelminthes</taxon>
        <taxon>Rhabditophora</taxon>
        <taxon>Macrostomorpha</taxon>
        <taxon>Macrostomida</taxon>
        <taxon>Macrostomidae</taxon>
        <taxon>Macrostomum</taxon>
    </lineage>
</organism>
<feature type="compositionally biased region" description="Basic and acidic residues" evidence="1">
    <location>
        <begin position="53"/>
        <end position="64"/>
    </location>
</feature>
<feature type="compositionally biased region" description="Low complexity" evidence="1">
    <location>
        <begin position="39"/>
        <end position="50"/>
    </location>
</feature>
<protein>
    <submittedName>
        <fullName evidence="2">Uncharacterized protein</fullName>
    </submittedName>
</protein>
<dbReference type="Proteomes" id="UP000215902">
    <property type="component" value="Unassembled WGS sequence"/>
</dbReference>
<comment type="caution">
    <text evidence="2">The sequence shown here is derived from an EMBL/GenBank/DDBJ whole genome shotgun (WGS) entry which is preliminary data.</text>
</comment>
<feature type="compositionally biased region" description="Basic residues" evidence="1">
    <location>
        <begin position="162"/>
        <end position="174"/>
    </location>
</feature>
<feature type="region of interest" description="Disordered" evidence="1">
    <location>
        <begin position="132"/>
        <end position="223"/>
    </location>
</feature>
<feature type="non-terminal residue" evidence="2">
    <location>
        <position position="1"/>
    </location>
</feature>
<keyword evidence="3" id="KW-1185">Reference proteome</keyword>